<keyword evidence="3" id="KW-1185">Reference proteome</keyword>
<comment type="caution">
    <text evidence="2">The sequence shown here is derived from an EMBL/GenBank/DDBJ whole genome shotgun (WGS) entry which is preliminary data.</text>
</comment>
<evidence type="ECO:0000313" key="3">
    <source>
        <dbReference type="Proteomes" id="UP001212152"/>
    </source>
</evidence>
<feature type="compositionally biased region" description="Low complexity" evidence="1">
    <location>
        <begin position="65"/>
        <end position="81"/>
    </location>
</feature>
<name>A0AAD5XLY3_9FUNG</name>
<feature type="region of interest" description="Disordered" evidence="1">
    <location>
        <begin position="35"/>
        <end position="128"/>
    </location>
</feature>
<accession>A0AAD5XLY3</accession>
<gene>
    <name evidence="2" type="ORF">HDU87_004478</name>
</gene>
<reference evidence="2" key="1">
    <citation type="submission" date="2020-05" db="EMBL/GenBank/DDBJ databases">
        <title>Phylogenomic resolution of chytrid fungi.</title>
        <authorList>
            <person name="Stajich J.E."/>
            <person name="Amses K."/>
            <person name="Simmons R."/>
            <person name="Seto K."/>
            <person name="Myers J."/>
            <person name="Bonds A."/>
            <person name="Quandt C.A."/>
            <person name="Barry K."/>
            <person name="Liu P."/>
            <person name="Grigoriev I."/>
            <person name="Longcore J.E."/>
            <person name="James T.Y."/>
        </authorList>
    </citation>
    <scope>NUCLEOTIDE SEQUENCE</scope>
    <source>
        <strain evidence="2">JEL0379</strain>
    </source>
</reference>
<evidence type="ECO:0000256" key="1">
    <source>
        <dbReference type="SAM" id="MobiDB-lite"/>
    </source>
</evidence>
<dbReference type="Proteomes" id="UP001212152">
    <property type="component" value="Unassembled WGS sequence"/>
</dbReference>
<dbReference type="EMBL" id="JADGJQ010000033">
    <property type="protein sequence ID" value="KAJ3177459.1"/>
    <property type="molecule type" value="Genomic_DNA"/>
</dbReference>
<dbReference type="AlphaFoldDB" id="A0AAD5XLY3"/>
<organism evidence="2 3">
    <name type="scientific">Geranomyces variabilis</name>
    <dbReference type="NCBI Taxonomy" id="109894"/>
    <lineage>
        <taxon>Eukaryota</taxon>
        <taxon>Fungi</taxon>
        <taxon>Fungi incertae sedis</taxon>
        <taxon>Chytridiomycota</taxon>
        <taxon>Chytridiomycota incertae sedis</taxon>
        <taxon>Chytridiomycetes</taxon>
        <taxon>Spizellomycetales</taxon>
        <taxon>Powellomycetaceae</taxon>
        <taxon>Geranomyces</taxon>
    </lineage>
</organism>
<sequence>MVANKPFSALVNGTTGTTATPLAAFVFFIPVPAWDAEPPPITDDDADPDNTPPPPPAPAGRFFNAATLPPVDDTTDVTDPPALAPPPPRVNANDDEEDDPARERSATALSGREAANDDDSPNVGLAVPGRVGLMSRRSGDADAEDPPPVVLPLPAAGVVGIAVCEDFADTVGGAVVGSVIAVDGGGGSGPTWWASSMDPSGDLYSCLGARKRSAVMLLRVGGAAAIFFLRNYVICFFKWREAIIVFV</sequence>
<proteinExistence type="predicted"/>
<protein>
    <submittedName>
        <fullName evidence="2">Uncharacterized protein</fullName>
    </submittedName>
</protein>
<evidence type="ECO:0000313" key="2">
    <source>
        <dbReference type="EMBL" id="KAJ3177459.1"/>
    </source>
</evidence>